<feature type="domain" description="RmlD-like substrate binding" evidence="1">
    <location>
        <begin position="1"/>
        <end position="295"/>
    </location>
</feature>
<dbReference type="SUPFAM" id="SSF51735">
    <property type="entry name" value="NAD(P)-binding Rossmann-fold domains"/>
    <property type="match status" value="1"/>
</dbReference>
<accession>A0A381REB7</accession>
<dbReference type="GO" id="GO:0008831">
    <property type="term" value="F:dTDP-4-dehydrorhamnose reductase activity"/>
    <property type="evidence" value="ECO:0007669"/>
    <property type="project" value="TreeGrafter"/>
</dbReference>
<dbReference type="NCBIfam" id="TIGR01214">
    <property type="entry name" value="rmlD"/>
    <property type="match status" value="1"/>
</dbReference>
<dbReference type="PANTHER" id="PTHR10491">
    <property type="entry name" value="DTDP-4-DEHYDRORHAMNOSE REDUCTASE"/>
    <property type="match status" value="1"/>
</dbReference>
<organism evidence="2">
    <name type="scientific">marine metagenome</name>
    <dbReference type="NCBI Taxonomy" id="408172"/>
    <lineage>
        <taxon>unclassified sequences</taxon>
        <taxon>metagenomes</taxon>
        <taxon>ecological metagenomes</taxon>
    </lineage>
</organism>
<dbReference type="EMBL" id="UINC01001814">
    <property type="protein sequence ID" value="SUZ89298.1"/>
    <property type="molecule type" value="Genomic_DNA"/>
</dbReference>
<dbReference type="PANTHER" id="PTHR10491:SF4">
    <property type="entry name" value="METHIONINE ADENOSYLTRANSFERASE 2 SUBUNIT BETA"/>
    <property type="match status" value="1"/>
</dbReference>
<dbReference type="GO" id="GO:0005829">
    <property type="term" value="C:cytosol"/>
    <property type="evidence" value="ECO:0007669"/>
    <property type="project" value="TreeGrafter"/>
</dbReference>
<gene>
    <name evidence="2" type="ORF">METZ01_LOCUS42152</name>
</gene>
<evidence type="ECO:0000313" key="2">
    <source>
        <dbReference type="EMBL" id="SUZ89298.1"/>
    </source>
</evidence>
<evidence type="ECO:0000259" key="1">
    <source>
        <dbReference type="Pfam" id="PF04321"/>
    </source>
</evidence>
<dbReference type="InterPro" id="IPR029903">
    <property type="entry name" value="RmlD-like-bd"/>
</dbReference>
<dbReference type="AlphaFoldDB" id="A0A381REB7"/>
<reference evidence="2" key="1">
    <citation type="submission" date="2018-05" db="EMBL/GenBank/DDBJ databases">
        <authorList>
            <person name="Lanie J.A."/>
            <person name="Ng W.-L."/>
            <person name="Kazmierczak K.M."/>
            <person name="Andrzejewski T.M."/>
            <person name="Davidsen T.M."/>
            <person name="Wayne K.J."/>
            <person name="Tettelin H."/>
            <person name="Glass J.I."/>
            <person name="Rusch D."/>
            <person name="Podicherti R."/>
            <person name="Tsui H.-C.T."/>
            <person name="Winkler M.E."/>
        </authorList>
    </citation>
    <scope>NUCLEOTIDE SEQUENCE</scope>
</reference>
<protein>
    <recommendedName>
        <fullName evidence="1">RmlD-like substrate binding domain-containing protein</fullName>
    </recommendedName>
</protein>
<proteinExistence type="predicted"/>
<dbReference type="InterPro" id="IPR036291">
    <property type="entry name" value="NAD(P)-bd_dom_sf"/>
</dbReference>
<dbReference type="CDD" id="cd05254">
    <property type="entry name" value="dTDP_HR_like_SDR_e"/>
    <property type="match status" value="1"/>
</dbReference>
<name>A0A381REB7_9ZZZZ</name>
<sequence length="296" mass="32520">MRILLTGKNGQVGSELHKILTQFGEVTATGRNEMDLAEPSQIRRTVRQVKPELIINAGAYTAVDKAESDPELAKAVNGIAPKILAEEAKAEGALLIHYSTDYTYSGEMRQRSYSESDDPAPKSIYGKTKLEGDQAIEQSGVSHLIFRTGWVYSPDGKSFLHTILQLAKEKNELRVVNDQTGTPTWCRSIAVATGEIIKCMLVKKEGSLSKTVSSIAGVYHMTCQGETSWHGFAQAILELACPENIPKLSAISTKEYSTPATRPPYSVLSNTKLQKTFGIKLPHWEHALKQCLNNIS</sequence>
<dbReference type="Gene3D" id="3.90.25.10">
    <property type="entry name" value="UDP-galactose 4-epimerase, domain 1"/>
    <property type="match status" value="1"/>
</dbReference>
<dbReference type="Gene3D" id="3.40.50.720">
    <property type="entry name" value="NAD(P)-binding Rossmann-like Domain"/>
    <property type="match status" value="1"/>
</dbReference>
<dbReference type="InterPro" id="IPR005913">
    <property type="entry name" value="dTDP_dehydrorham_reduct"/>
</dbReference>
<dbReference type="Pfam" id="PF04321">
    <property type="entry name" value="RmlD_sub_bind"/>
    <property type="match status" value="1"/>
</dbReference>
<dbReference type="GO" id="GO:0019305">
    <property type="term" value="P:dTDP-rhamnose biosynthetic process"/>
    <property type="evidence" value="ECO:0007669"/>
    <property type="project" value="TreeGrafter"/>
</dbReference>